<dbReference type="InterPro" id="IPR023292">
    <property type="entry name" value="NTP_PyroPHydrolase-like_dom_sf"/>
</dbReference>
<dbReference type="Proteomes" id="UP000828212">
    <property type="component" value="Segment"/>
</dbReference>
<dbReference type="EMBL" id="MZ773648">
    <property type="protein sequence ID" value="UAT28881.1"/>
    <property type="molecule type" value="Genomic_DNA"/>
</dbReference>
<name>A0AAE8XBG7_9CAUD</name>
<sequence length="180" mass="20265">MFTQQLPAEVFALQREFIKAMGGKLDFEWAALTLVAEETKELKEAYEREVMSDENIGEIFKEMADVIYVVAHFYNTMPVYAPELISDERNQAIQDVLDEAADIVSLVSAKLHLPLPLVLAAYERVHLSNMSKLGDDGKPVYREDGKVTKGPNYHKPDMAPVVEAYKQFLMTEPQGEAPDA</sequence>
<protein>
    <submittedName>
        <fullName evidence="1">Uncharacterized protein</fullName>
    </submittedName>
</protein>
<evidence type="ECO:0000313" key="2">
    <source>
        <dbReference type="Proteomes" id="UP000828212"/>
    </source>
</evidence>
<keyword evidence="2" id="KW-1185">Reference proteome</keyword>
<gene>
    <name evidence="1" type="ORF">R7L_gp42</name>
</gene>
<accession>A0AAE8XBG7</accession>
<evidence type="ECO:0000313" key="1">
    <source>
        <dbReference type="EMBL" id="UAT28881.1"/>
    </source>
</evidence>
<dbReference type="Gene3D" id="1.10.3420.10">
    <property type="entry name" value="putative ntp pyrophosphohydrolase like domain"/>
    <property type="match status" value="1"/>
</dbReference>
<dbReference type="SUPFAM" id="SSF101386">
    <property type="entry name" value="all-alpha NTP pyrophosphatases"/>
    <property type="match status" value="1"/>
</dbReference>
<proteinExistence type="predicted"/>
<reference evidence="1" key="1">
    <citation type="submission" date="2021-08" db="EMBL/GenBank/DDBJ databases">
        <authorList>
            <person name="Lu L."/>
            <person name="Huang X."/>
            <person name="Zhang R."/>
            <person name="Jiao N."/>
        </authorList>
    </citation>
    <scope>NUCLEOTIDE SEQUENCE</scope>
</reference>
<organism evidence="1 2">
    <name type="scientific">Dinoroseobacter phage vB_DshP-R7L</name>
    <dbReference type="NCBI Taxonomy" id="2873349"/>
    <lineage>
        <taxon>Viruses</taxon>
        <taxon>Duplodnaviria</taxon>
        <taxon>Heunggongvirae</taxon>
        <taxon>Uroviricota</taxon>
        <taxon>Caudoviricetes</taxon>
        <taxon>Schitoviridae</taxon>
        <taxon>Rhodovirinae</taxon>
        <taxon>Gonggongvirus</taxon>
        <taxon>Gonggongvirus R7l</taxon>
    </lineage>
</organism>